<protein>
    <submittedName>
        <fullName evidence="1">RNA-directed DNA polymerase, eukaryota</fullName>
    </submittedName>
</protein>
<organism evidence="1">
    <name type="scientific">Tanacetum cinerariifolium</name>
    <name type="common">Dalmatian daisy</name>
    <name type="synonym">Chrysanthemum cinerariifolium</name>
    <dbReference type="NCBI Taxonomy" id="118510"/>
    <lineage>
        <taxon>Eukaryota</taxon>
        <taxon>Viridiplantae</taxon>
        <taxon>Streptophyta</taxon>
        <taxon>Embryophyta</taxon>
        <taxon>Tracheophyta</taxon>
        <taxon>Spermatophyta</taxon>
        <taxon>Magnoliopsida</taxon>
        <taxon>eudicotyledons</taxon>
        <taxon>Gunneridae</taxon>
        <taxon>Pentapetalae</taxon>
        <taxon>asterids</taxon>
        <taxon>campanulids</taxon>
        <taxon>Asterales</taxon>
        <taxon>Asteraceae</taxon>
        <taxon>Asteroideae</taxon>
        <taxon>Anthemideae</taxon>
        <taxon>Anthemidinae</taxon>
        <taxon>Tanacetum</taxon>
    </lineage>
</organism>
<dbReference type="EMBL" id="BKCJ011192240">
    <property type="protein sequence ID" value="GFD01588.1"/>
    <property type="molecule type" value="Genomic_DNA"/>
</dbReference>
<gene>
    <name evidence="1" type="ORF">Tci_873557</name>
</gene>
<keyword evidence="1" id="KW-0695">RNA-directed DNA polymerase</keyword>
<evidence type="ECO:0000313" key="1">
    <source>
        <dbReference type="EMBL" id="GFD01588.1"/>
    </source>
</evidence>
<sequence length="143" mass="16081">DKLAQATLAGTFRREPRSGIEVVQLAKLEDNLEDVQLVNKRDRWAWSLNGSGEFSVASIRRLLDDIRLPEVSSLTRWIKAVPIKVNILAWKVRLNGLSSCVNILRRGIDINSILCPIYEREVESMGKVDSNQGECSSLEDLFG</sequence>
<comment type="caution">
    <text evidence="1">The sequence shown here is derived from an EMBL/GenBank/DDBJ whole genome shotgun (WGS) entry which is preliminary data.</text>
</comment>
<proteinExistence type="predicted"/>
<dbReference type="AlphaFoldDB" id="A0A699SX21"/>
<reference evidence="1" key="1">
    <citation type="journal article" date="2019" name="Sci. Rep.">
        <title>Draft genome of Tanacetum cinerariifolium, the natural source of mosquito coil.</title>
        <authorList>
            <person name="Yamashiro T."/>
            <person name="Shiraishi A."/>
            <person name="Satake H."/>
            <person name="Nakayama K."/>
        </authorList>
    </citation>
    <scope>NUCLEOTIDE SEQUENCE</scope>
</reference>
<accession>A0A699SX21</accession>
<keyword evidence="1" id="KW-0808">Transferase</keyword>
<keyword evidence="1" id="KW-0548">Nucleotidyltransferase</keyword>
<feature type="non-terminal residue" evidence="1">
    <location>
        <position position="1"/>
    </location>
</feature>
<dbReference type="GO" id="GO:0003964">
    <property type="term" value="F:RNA-directed DNA polymerase activity"/>
    <property type="evidence" value="ECO:0007669"/>
    <property type="project" value="UniProtKB-KW"/>
</dbReference>
<name>A0A699SX21_TANCI</name>